<gene>
    <name evidence="2" type="ORF">GSTUAT00005780001</name>
</gene>
<reference evidence="2" key="1">
    <citation type="submission" date="2015-10" db="EMBL/GenBank/DDBJ databases">
        <authorList>
            <person name="Regsiter A."/>
            <person name="william w."/>
        </authorList>
    </citation>
    <scope>NUCLEOTIDE SEQUENCE</scope>
    <source>
        <strain evidence="2">Montdore</strain>
    </source>
</reference>
<evidence type="ECO:0000313" key="2">
    <source>
        <dbReference type="EMBL" id="CUS10142.1"/>
    </source>
</evidence>
<dbReference type="GO" id="GO:0016020">
    <property type="term" value="C:membrane"/>
    <property type="evidence" value="ECO:0007669"/>
    <property type="project" value="TreeGrafter"/>
</dbReference>
<dbReference type="PANTHER" id="PTHR12358:SF108">
    <property type="entry name" value="DAGKC DOMAIN-CONTAINING PROTEIN"/>
    <property type="match status" value="1"/>
</dbReference>
<evidence type="ECO:0000259" key="1">
    <source>
        <dbReference type="Pfam" id="PF00781"/>
    </source>
</evidence>
<dbReference type="InterPro" id="IPR017438">
    <property type="entry name" value="ATP-NAD_kinase_N"/>
</dbReference>
<dbReference type="SUPFAM" id="SSF111331">
    <property type="entry name" value="NAD kinase/diacylglycerol kinase-like"/>
    <property type="match status" value="1"/>
</dbReference>
<dbReference type="EMBL" id="LN891055">
    <property type="protein sequence ID" value="CUS10142.1"/>
    <property type="molecule type" value="Genomic_DNA"/>
</dbReference>
<name>A0A292PR82_9PEZI</name>
<accession>A0A292PR82</accession>
<protein>
    <recommendedName>
        <fullName evidence="1">DAGKc domain-containing protein</fullName>
    </recommendedName>
</protein>
<dbReference type="Gene3D" id="2.60.200.40">
    <property type="match status" value="1"/>
</dbReference>
<dbReference type="PANTHER" id="PTHR12358">
    <property type="entry name" value="SPHINGOSINE KINASE"/>
    <property type="match status" value="1"/>
</dbReference>
<dbReference type="InterPro" id="IPR016064">
    <property type="entry name" value="NAD/diacylglycerol_kinase_sf"/>
</dbReference>
<dbReference type="GO" id="GO:0001727">
    <property type="term" value="F:lipid kinase activity"/>
    <property type="evidence" value="ECO:0007669"/>
    <property type="project" value="TreeGrafter"/>
</dbReference>
<proteinExistence type="predicted"/>
<evidence type="ECO:0000313" key="3">
    <source>
        <dbReference type="Proteomes" id="UP001412239"/>
    </source>
</evidence>
<organism evidence="2 3">
    <name type="scientific">Tuber aestivum</name>
    <name type="common">summer truffle</name>
    <dbReference type="NCBI Taxonomy" id="59557"/>
    <lineage>
        <taxon>Eukaryota</taxon>
        <taxon>Fungi</taxon>
        <taxon>Dikarya</taxon>
        <taxon>Ascomycota</taxon>
        <taxon>Pezizomycotina</taxon>
        <taxon>Pezizomycetes</taxon>
        <taxon>Pezizales</taxon>
        <taxon>Tuberaceae</taxon>
        <taxon>Tuber</taxon>
    </lineage>
</organism>
<sequence length="323" mass="34873">MADLYFSTLIAPVLEFYSVRYSKHTVTSPTAIKAITDGLPEGVSTVVILSGDTLIFELLNRMQSTKRPALVLIPTGTGNGLASSLCKPLPPNDLIRGAFHTFLHGISRPLPGFVVKFSPGAHLLGEVIPDRELKGTVVTSWGFHASLVADASTPGIQSSGTEKFQIAAKQNLTPSLHAYRGTISIVRPGSTVWEEIEDTNGEGHFYLVVTGVSNLEPAFTISPAANGVDGILRIIYFGVGDVEGAEGVMGVMRAVYDGGKHVSVPGVRYQTVDGVKIHVKEAEEKWRRVCVDGAVVTLEEDGWLEITRHQGWADVVYKSRFDD</sequence>
<dbReference type="GO" id="GO:0005737">
    <property type="term" value="C:cytoplasm"/>
    <property type="evidence" value="ECO:0007669"/>
    <property type="project" value="TreeGrafter"/>
</dbReference>
<dbReference type="AlphaFoldDB" id="A0A292PR82"/>
<keyword evidence="3" id="KW-1185">Reference proteome</keyword>
<feature type="domain" description="DAGKc" evidence="1">
    <location>
        <begin position="10"/>
        <end position="93"/>
    </location>
</feature>
<dbReference type="Proteomes" id="UP001412239">
    <property type="component" value="Unassembled WGS sequence"/>
</dbReference>
<dbReference type="InterPro" id="IPR050187">
    <property type="entry name" value="Lipid_Phosphate_FormReg"/>
</dbReference>
<dbReference type="Gene3D" id="3.40.50.10330">
    <property type="entry name" value="Probable inorganic polyphosphate/atp-NAD kinase, domain 1"/>
    <property type="match status" value="1"/>
</dbReference>
<dbReference type="GO" id="GO:0046512">
    <property type="term" value="P:sphingosine biosynthetic process"/>
    <property type="evidence" value="ECO:0007669"/>
    <property type="project" value="TreeGrafter"/>
</dbReference>
<dbReference type="InterPro" id="IPR001206">
    <property type="entry name" value="Diacylglycerol_kinase_cat_dom"/>
</dbReference>
<dbReference type="Pfam" id="PF00781">
    <property type="entry name" value="DAGK_cat"/>
    <property type="match status" value="1"/>
</dbReference>